<evidence type="ECO:0000256" key="1">
    <source>
        <dbReference type="SAM" id="MobiDB-lite"/>
    </source>
</evidence>
<feature type="compositionally biased region" description="Low complexity" evidence="1">
    <location>
        <begin position="14"/>
        <end position="23"/>
    </location>
</feature>
<protein>
    <submittedName>
        <fullName evidence="2">Uncharacterized protein</fullName>
    </submittedName>
</protein>
<comment type="caution">
    <text evidence="2">The sequence shown here is derived from an EMBL/GenBank/DDBJ whole genome shotgun (WGS) entry which is preliminary data.</text>
</comment>
<reference evidence="3" key="1">
    <citation type="submission" date="2017-06" db="EMBL/GenBank/DDBJ databases">
        <title>Genome analysis of Fimbriiglobus ruber SP5, the first member of the order Planctomycetales with confirmed chitinolytic capability.</title>
        <authorList>
            <person name="Ravin N.V."/>
            <person name="Rakitin A.L."/>
            <person name="Ivanova A.A."/>
            <person name="Beletsky A.V."/>
            <person name="Kulichevskaya I.S."/>
            <person name="Mardanov A.V."/>
            <person name="Dedysh S.N."/>
        </authorList>
    </citation>
    <scope>NUCLEOTIDE SEQUENCE [LARGE SCALE GENOMIC DNA]</scope>
    <source>
        <strain evidence="3">SP5</strain>
    </source>
</reference>
<accession>A0A225DZR5</accession>
<name>A0A225DZR5_9BACT</name>
<sequence length="48" mass="5104">MFTAMRRHRIPDSAAGNAAIAANPRKPYRKSCGIRGNARPPAALGNKA</sequence>
<proteinExistence type="predicted"/>
<keyword evidence="3" id="KW-1185">Reference proteome</keyword>
<gene>
    <name evidence="2" type="ORF">FRUB_00162</name>
</gene>
<dbReference type="AlphaFoldDB" id="A0A225DZR5"/>
<evidence type="ECO:0000313" key="3">
    <source>
        <dbReference type="Proteomes" id="UP000214646"/>
    </source>
</evidence>
<organism evidence="2 3">
    <name type="scientific">Fimbriiglobus ruber</name>
    <dbReference type="NCBI Taxonomy" id="1908690"/>
    <lineage>
        <taxon>Bacteria</taxon>
        <taxon>Pseudomonadati</taxon>
        <taxon>Planctomycetota</taxon>
        <taxon>Planctomycetia</taxon>
        <taxon>Gemmatales</taxon>
        <taxon>Gemmataceae</taxon>
        <taxon>Fimbriiglobus</taxon>
    </lineage>
</organism>
<evidence type="ECO:0000313" key="2">
    <source>
        <dbReference type="EMBL" id="OWK46463.1"/>
    </source>
</evidence>
<feature type="region of interest" description="Disordered" evidence="1">
    <location>
        <begin position="1"/>
        <end position="48"/>
    </location>
</feature>
<dbReference type="EMBL" id="NIDE01000001">
    <property type="protein sequence ID" value="OWK46463.1"/>
    <property type="molecule type" value="Genomic_DNA"/>
</dbReference>
<dbReference type="Proteomes" id="UP000214646">
    <property type="component" value="Unassembled WGS sequence"/>
</dbReference>